<keyword evidence="1" id="KW-0472">Membrane</keyword>
<accession>A0AA37RHI9</accession>
<organism evidence="2 3">
    <name type="scientific">Pseudomonas putida</name>
    <name type="common">Arthrobacter siderocapsulatus</name>
    <dbReference type="NCBI Taxonomy" id="303"/>
    <lineage>
        <taxon>Bacteria</taxon>
        <taxon>Pseudomonadati</taxon>
        <taxon>Pseudomonadota</taxon>
        <taxon>Gammaproteobacteria</taxon>
        <taxon>Pseudomonadales</taxon>
        <taxon>Pseudomonadaceae</taxon>
        <taxon>Pseudomonas</taxon>
    </lineage>
</organism>
<sequence>MPEAMFSYRLLFLLVFMASIVTWVFLWLAGYFPSRHTARRYAAKADALTLLALGLVLSCAALDYGRLLERNTLLLAMLCVGLLFPWGAFFIHKVCVAVRRRMLSSHC</sequence>
<comment type="caution">
    <text evidence="2">The sequence shown here is derived from an EMBL/GenBank/DDBJ whole genome shotgun (WGS) entry which is preliminary data.</text>
</comment>
<protein>
    <submittedName>
        <fullName evidence="2">Uncharacterized protein</fullName>
    </submittedName>
</protein>
<feature type="transmembrane region" description="Helical" evidence="1">
    <location>
        <begin position="73"/>
        <end position="92"/>
    </location>
</feature>
<feature type="transmembrane region" description="Helical" evidence="1">
    <location>
        <begin position="6"/>
        <end position="28"/>
    </location>
</feature>
<gene>
    <name evidence="2" type="ORF">PPUN14671_41540</name>
</gene>
<reference evidence="2" key="1">
    <citation type="submission" date="2023-01" db="EMBL/GenBank/DDBJ databases">
        <title>Whole-genome sequence of Pseudomonas putida NBRC 14671.</title>
        <authorList>
            <person name="Morohoshi T."/>
            <person name="Someya N."/>
        </authorList>
    </citation>
    <scope>NUCLEOTIDE SEQUENCE</scope>
    <source>
        <strain evidence="2">NBRC 14671</strain>
    </source>
</reference>
<feature type="transmembrane region" description="Helical" evidence="1">
    <location>
        <begin position="48"/>
        <end position="67"/>
    </location>
</feature>
<evidence type="ECO:0000313" key="3">
    <source>
        <dbReference type="Proteomes" id="UP001161257"/>
    </source>
</evidence>
<keyword evidence="1" id="KW-1133">Transmembrane helix</keyword>
<keyword evidence="1" id="KW-0812">Transmembrane</keyword>
<dbReference type="AlphaFoldDB" id="A0AA37RHI9"/>
<proteinExistence type="predicted"/>
<evidence type="ECO:0000256" key="1">
    <source>
        <dbReference type="SAM" id="Phobius"/>
    </source>
</evidence>
<dbReference type="Proteomes" id="UP001161257">
    <property type="component" value="Unassembled WGS sequence"/>
</dbReference>
<dbReference type="RefSeq" id="WP_284356147.1">
    <property type="nucleotide sequence ID" value="NZ_BSKF01000011.1"/>
</dbReference>
<name>A0AA37RHI9_PSEPU</name>
<dbReference type="EMBL" id="BSKJ01000010">
    <property type="protein sequence ID" value="GLO37318.1"/>
    <property type="molecule type" value="Genomic_DNA"/>
</dbReference>
<evidence type="ECO:0000313" key="2">
    <source>
        <dbReference type="EMBL" id="GLO37318.1"/>
    </source>
</evidence>